<organism evidence="2 3">
    <name type="scientific">Methanohalophilus mahii (strain ATCC 35705 / DSM 5219 / SLP)</name>
    <dbReference type="NCBI Taxonomy" id="547558"/>
    <lineage>
        <taxon>Archaea</taxon>
        <taxon>Methanobacteriati</taxon>
        <taxon>Methanobacteriota</taxon>
        <taxon>Stenosarchaea group</taxon>
        <taxon>Methanomicrobia</taxon>
        <taxon>Methanosarcinales</taxon>
        <taxon>Methanosarcinaceae</taxon>
        <taxon>Methanohalophilus</taxon>
    </lineage>
</organism>
<keyword evidence="3" id="KW-1185">Reference proteome</keyword>
<dbReference type="Proteomes" id="UP000001059">
    <property type="component" value="Chromosome"/>
</dbReference>
<gene>
    <name evidence="2" type="ordered locus">Mmah_1112</name>
</gene>
<keyword evidence="1" id="KW-1133">Transmembrane helix</keyword>
<dbReference type="STRING" id="547558.Mmah_1112"/>
<feature type="transmembrane region" description="Helical" evidence="1">
    <location>
        <begin position="16"/>
        <end position="35"/>
    </location>
</feature>
<accession>D5EBR8</accession>
<keyword evidence="1" id="KW-0812">Transmembrane</keyword>
<dbReference type="KEGG" id="mmh:Mmah_1112"/>
<evidence type="ECO:0000256" key="1">
    <source>
        <dbReference type="SAM" id="Phobius"/>
    </source>
</evidence>
<sequence precursor="true">MVIWNKIRHYLTRNKIFFETLVMVTIALMSIWVGLSANEIADSQLRVEKLNHQPIFEFDEYKDSTKSFMWLSIYNNGYPVESIEICEPIVLFEIHYNDEDQFDKTKSFVLKGFYDVSKTVNLNNGELFRFGNTWNDHTYKNFNSTYKGEEGNFYKYMELVQNICEADEGNHVYSCSISTFIQIKYTDMYGDTYERLYSTNGVTLYKINDNNFKNTMNYI</sequence>
<evidence type="ECO:0000313" key="2">
    <source>
        <dbReference type="EMBL" id="ADE36619.1"/>
    </source>
</evidence>
<dbReference type="EMBL" id="CP001994">
    <property type="protein sequence ID" value="ADE36619.1"/>
    <property type="molecule type" value="Genomic_DNA"/>
</dbReference>
<keyword evidence="1" id="KW-0472">Membrane</keyword>
<evidence type="ECO:0000313" key="3">
    <source>
        <dbReference type="Proteomes" id="UP000001059"/>
    </source>
</evidence>
<dbReference type="HOGENOM" id="CLU_1259104_0_0_2"/>
<reference evidence="2 3" key="1">
    <citation type="submission" date="2010-03" db="EMBL/GenBank/DDBJ databases">
        <title>The complete genome of Methanohalophilus mahii DSM 5219.</title>
        <authorList>
            <consortium name="US DOE Joint Genome Institute (JGI-PGF)"/>
            <person name="Lucas S."/>
            <person name="Copeland A."/>
            <person name="Lapidus A."/>
            <person name="Glavina del Rio T."/>
            <person name="Dalin E."/>
            <person name="Tice H."/>
            <person name="Bruce D."/>
            <person name="Goodwin L."/>
            <person name="Pitluck S."/>
            <person name="Kyrpides N."/>
            <person name="Mavromatis K."/>
            <person name="Ivanova N."/>
            <person name="Lykidis A."/>
            <person name="Saunders E."/>
            <person name="Brettin T."/>
            <person name="Detter J.C."/>
            <person name="Han C."/>
            <person name="Land M."/>
            <person name="Hauser L."/>
            <person name="Markowitz V."/>
            <person name="Cheng J.-F."/>
            <person name="Hugenholtz P."/>
            <person name="Woyke T."/>
            <person name="Wu D."/>
            <person name="Spring S."/>
            <person name="Schneider S."/>
            <person name="Schroeder M."/>
            <person name="Klenk H.-P."/>
            <person name="Eisen J.A."/>
        </authorList>
    </citation>
    <scope>NUCLEOTIDE SEQUENCE [LARGE SCALE GENOMIC DNA]</scope>
    <source>
        <strain evidence="3">ATCC 35705 / DSM 5219 / SLP</strain>
    </source>
</reference>
<proteinExistence type="predicted"/>
<name>D5EBR8_METMS</name>
<dbReference type="AlphaFoldDB" id="D5EBR8"/>
<protein>
    <submittedName>
        <fullName evidence="2">Uncharacterized protein</fullName>
    </submittedName>
</protein>